<evidence type="ECO:0000256" key="1">
    <source>
        <dbReference type="ARBA" id="ARBA00022490"/>
    </source>
</evidence>
<gene>
    <name evidence="5 8" type="primary">rimM</name>
    <name evidence="8" type="ORF">H9895_12310</name>
</gene>
<dbReference type="Gene3D" id="2.40.30.60">
    <property type="entry name" value="RimM"/>
    <property type="match status" value="1"/>
</dbReference>
<dbReference type="Gene3D" id="2.30.30.240">
    <property type="entry name" value="PRC-barrel domain"/>
    <property type="match status" value="1"/>
</dbReference>
<comment type="domain">
    <text evidence="5">The PRC barrel domain binds ribosomal protein uS19.</text>
</comment>
<evidence type="ECO:0000313" key="8">
    <source>
        <dbReference type="EMBL" id="HIV75851.1"/>
    </source>
</evidence>
<comment type="caution">
    <text evidence="8">The sequence shown here is derived from an EMBL/GenBank/DDBJ whole genome shotgun (WGS) entry which is preliminary data.</text>
</comment>
<dbReference type="InterPro" id="IPR009000">
    <property type="entry name" value="Transl_B-barrel_sf"/>
</dbReference>
<keyword evidence="4 5" id="KW-0143">Chaperone</keyword>
<dbReference type="GO" id="GO:0042274">
    <property type="term" value="P:ribosomal small subunit biogenesis"/>
    <property type="evidence" value="ECO:0007669"/>
    <property type="project" value="UniProtKB-UniRule"/>
</dbReference>
<dbReference type="GO" id="GO:0005737">
    <property type="term" value="C:cytoplasm"/>
    <property type="evidence" value="ECO:0007669"/>
    <property type="project" value="UniProtKB-SubCell"/>
</dbReference>
<dbReference type="GO" id="GO:0043022">
    <property type="term" value="F:ribosome binding"/>
    <property type="evidence" value="ECO:0007669"/>
    <property type="project" value="InterPro"/>
</dbReference>
<reference evidence="8" key="2">
    <citation type="submission" date="2021-04" db="EMBL/GenBank/DDBJ databases">
        <authorList>
            <person name="Gilroy R."/>
        </authorList>
    </citation>
    <scope>NUCLEOTIDE SEQUENCE</scope>
    <source>
        <strain evidence="8">CHK169-2315</strain>
    </source>
</reference>
<organism evidence="8 9">
    <name type="scientific">Candidatus Pseudogracilibacillus intestinigallinarum</name>
    <dbReference type="NCBI Taxonomy" id="2838742"/>
    <lineage>
        <taxon>Bacteria</taxon>
        <taxon>Bacillati</taxon>
        <taxon>Bacillota</taxon>
        <taxon>Bacilli</taxon>
        <taxon>Bacillales</taxon>
        <taxon>Bacillaceae</taxon>
        <taxon>Pseudogracilibacillus</taxon>
    </lineage>
</organism>
<dbReference type="InterPro" id="IPR011033">
    <property type="entry name" value="PRC_barrel-like_sf"/>
</dbReference>
<accession>A0A9D1TKS0</accession>
<comment type="function">
    <text evidence="5">An accessory protein needed during the final step in the assembly of 30S ribosomal subunit, possibly for assembly of the head region. Essential for efficient processing of 16S rRNA. May be needed both before and after RbfA during the maturation of 16S rRNA. It has affinity for free ribosomal 30S subunits but not for 70S ribosomes.</text>
</comment>
<evidence type="ECO:0000259" key="6">
    <source>
        <dbReference type="Pfam" id="PF01782"/>
    </source>
</evidence>
<dbReference type="EMBL" id="DXHX01000173">
    <property type="protein sequence ID" value="HIV75851.1"/>
    <property type="molecule type" value="Genomic_DNA"/>
</dbReference>
<dbReference type="AlphaFoldDB" id="A0A9D1TKS0"/>
<evidence type="ECO:0000259" key="7">
    <source>
        <dbReference type="Pfam" id="PF05239"/>
    </source>
</evidence>
<dbReference type="PANTHER" id="PTHR33692">
    <property type="entry name" value="RIBOSOME MATURATION FACTOR RIMM"/>
    <property type="match status" value="1"/>
</dbReference>
<dbReference type="Pfam" id="PF05239">
    <property type="entry name" value="PRC"/>
    <property type="match status" value="1"/>
</dbReference>
<protein>
    <recommendedName>
        <fullName evidence="5">Ribosome maturation factor RimM</fullName>
    </recommendedName>
</protein>
<feature type="domain" description="RimM N-terminal" evidence="6">
    <location>
        <begin position="10"/>
        <end position="92"/>
    </location>
</feature>
<dbReference type="GO" id="GO:0005840">
    <property type="term" value="C:ribosome"/>
    <property type="evidence" value="ECO:0007669"/>
    <property type="project" value="InterPro"/>
</dbReference>
<dbReference type="InterPro" id="IPR036976">
    <property type="entry name" value="RimM_N_sf"/>
</dbReference>
<dbReference type="InterPro" id="IPR011961">
    <property type="entry name" value="RimM"/>
</dbReference>
<dbReference type="SUPFAM" id="SSF50346">
    <property type="entry name" value="PRC-barrel domain"/>
    <property type="match status" value="1"/>
</dbReference>
<dbReference type="Proteomes" id="UP000823937">
    <property type="component" value="Unassembled WGS sequence"/>
</dbReference>
<dbReference type="GO" id="GO:0006364">
    <property type="term" value="P:rRNA processing"/>
    <property type="evidence" value="ECO:0007669"/>
    <property type="project" value="UniProtKB-UniRule"/>
</dbReference>
<comment type="subcellular location">
    <subcellularLocation>
        <location evidence="5">Cytoplasm</location>
    </subcellularLocation>
</comment>
<dbReference type="PANTHER" id="PTHR33692:SF1">
    <property type="entry name" value="RIBOSOME MATURATION FACTOR RIMM"/>
    <property type="match status" value="1"/>
</dbReference>
<evidence type="ECO:0000256" key="5">
    <source>
        <dbReference type="HAMAP-Rule" id="MF_00014"/>
    </source>
</evidence>
<evidence type="ECO:0000256" key="2">
    <source>
        <dbReference type="ARBA" id="ARBA00022517"/>
    </source>
</evidence>
<dbReference type="InterPro" id="IPR027275">
    <property type="entry name" value="PRC-brl_dom"/>
</dbReference>
<evidence type="ECO:0000256" key="3">
    <source>
        <dbReference type="ARBA" id="ARBA00022552"/>
    </source>
</evidence>
<sequence length="173" mass="20293">MNKVMELFKIGKIINTHGIKGEVKVQQHTDFMERFDKGNIVFIQKDGTDWKSLTIRSSRTHKNNILLQFESYETLHDVEPLKNELLYIKEEQLTPLEEDEFYYFEIIGLEVETTDGEYIGRIDHILSPGANDVWVVKTKNNKEILIPYIEPVVKEVHIEEKKVIIEPMEGLFD</sequence>
<name>A0A9D1TKS0_9BACI</name>
<proteinExistence type="inferred from homology"/>
<reference evidence="8" key="1">
    <citation type="journal article" date="2021" name="PeerJ">
        <title>Extensive microbial diversity within the chicken gut microbiome revealed by metagenomics and culture.</title>
        <authorList>
            <person name="Gilroy R."/>
            <person name="Ravi A."/>
            <person name="Getino M."/>
            <person name="Pursley I."/>
            <person name="Horton D.L."/>
            <person name="Alikhan N.F."/>
            <person name="Baker D."/>
            <person name="Gharbi K."/>
            <person name="Hall N."/>
            <person name="Watson M."/>
            <person name="Adriaenssens E.M."/>
            <person name="Foster-Nyarko E."/>
            <person name="Jarju S."/>
            <person name="Secka A."/>
            <person name="Antonio M."/>
            <person name="Oren A."/>
            <person name="Chaudhuri R.R."/>
            <person name="La Ragione R."/>
            <person name="Hildebrand F."/>
            <person name="Pallen M.J."/>
        </authorList>
    </citation>
    <scope>NUCLEOTIDE SEQUENCE</scope>
    <source>
        <strain evidence="8">CHK169-2315</strain>
    </source>
</reference>
<dbReference type="SUPFAM" id="SSF50447">
    <property type="entry name" value="Translation proteins"/>
    <property type="match status" value="1"/>
</dbReference>
<evidence type="ECO:0000256" key="4">
    <source>
        <dbReference type="ARBA" id="ARBA00023186"/>
    </source>
</evidence>
<dbReference type="InterPro" id="IPR002676">
    <property type="entry name" value="RimM_N"/>
</dbReference>
<comment type="similarity">
    <text evidence="5">Belongs to the RimM family.</text>
</comment>
<keyword evidence="3 5" id="KW-0698">rRNA processing</keyword>
<evidence type="ECO:0000313" key="9">
    <source>
        <dbReference type="Proteomes" id="UP000823937"/>
    </source>
</evidence>
<keyword evidence="2 5" id="KW-0690">Ribosome biogenesis</keyword>
<dbReference type="HAMAP" id="MF_00014">
    <property type="entry name" value="Ribosome_mat_RimM"/>
    <property type="match status" value="1"/>
</dbReference>
<feature type="domain" description="PRC-barrel" evidence="7">
    <location>
        <begin position="98"/>
        <end position="171"/>
    </location>
</feature>
<keyword evidence="1 5" id="KW-0963">Cytoplasm</keyword>
<dbReference type="Pfam" id="PF01782">
    <property type="entry name" value="RimM"/>
    <property type="match status" value="1"/>
</dbReference>
<comment type="subunit">
    <text evidence="5">Binds ribosomal protein uS19.</text>
</comment>
<dbReference type="NCBIfam" id="TIGR02273">
    <property type="entry name" value="16S_RimM"/>
    <property type="match status" value="1"/>
</dbReference>